<comment type="caution">
    <text evidence="1">The sequence shown here is derived from an EMBL/GenBank/DDBJ whole genome shotgun (WGS) entry which is preliminary data.</text>
</comment>
<proteinExistence type="predicted"/>
<evidence type="ECO:0000313" key="1">
    <source>
        <dbReference type="EMBL" id="MDP9832829.1"/>
    </source>
</evidence>
<evidence type="ECO:0000313" key="2">
    <source>
        <dbReference type="Proteomes" id="UP001230145"/>
    </source>
</evidence>
<gene>
    <name evidence="1" type="ORF">J2S45_001508</name>
</gene>
<dbReference type="RefSeq" id="WP_278787604.1">
    <property type="nucleotide sequence ID" value="NZ_JAUSQL010000001.1"/>
</dbReference>
<dbReference type="EMBL" id="JAUSQL010000001">
    <property type="protein sequence ID" value="MDP9832829.1"/>
    <property type="molecule type" value="Genomic_DNA"/>
</dbReference>
<protein>
    <recommendedName>
        <fullName evidence="3">Tail assembly chaperone</fullName>
    </recommendedName>
</protein>
<reference evidence="1 2" key="1">
    <citation type="submission" date="2023-07" db="EMBL/GenBank/DDBJ databases">
        <title>Sequencing the genomes of 1000 actinobacteria strains.</title>
        <authorList>
            <person name="Klenk H.-P."/>
        </authorList>
    </citation>
    <scope>NUCLEOTIDE SEQUENCE [LARGE SCALE GENOMIC DNA]</scope>
    <source>
        <strain evidence="1 2">DSM 19515</strain>
    </source>
</reference>
<sequence length="134" mass="14203">MAKTSKKTPASVLPDGAGHSSFIRLGGQDFELILTTRATREIASRYGGLEQLGEKLENEADLGEQIGEIAWLIALLANQSVLIHNLTHPQDVKPEVTAEMVELLTVPGELAGYREAITAALAAGTGREVASPKA</sequence>
<dbReference type="Proteomes" id="UP001230145">
    <property type="component" value="Unassembled WGS sequence"/>
</dbReference>
<keyword evidence="2" id="KW-1185">Reference proteome</keyword>
<evidence type="ECO:0008006" key="3">
    <source>
        <dbReference type="Google" id="ProtNLM"/>
    </source>
</evidence>
<accession>A0ABT9PKB2</accession>
<organism evidence="1 2">
    <name type="scientific">Trueperella abortisuis</name>
    <dbReference type="NCBI Taxonomy" id="445930"/>
    <lineage>
        <taxon>Bacteria</taxon>
        <taxon>Bacillati</taxon>
        <taxon>Actinomycetota</taxon>
        <taxon>Actinomycetes</taxon>
        <taxon>Actinomycetales</taxon>
        <taxon>Actinomycetaceae</taxon>
        <taxon>Trueperella</taxon>
    </lineage>
</organism>
<name>A0ABT9PKB2_9ACTO</name>